<sequence>MEDVKKYKQIDLYFDEKKQMVYILPIGWHSMLGIVEIGIVEHLNLPLDSSILLNKVNLCFDLCYSISPPMYPAKESPLANFLGVRNYREATKNKKLVVITWELEKGYIVYPHSKERSGGYNRLEQFGHLLGNNLNNGFDLLSVVIDSINKSSI</sequence>
<keyword evidence="1" id="KW-1133">Transmembrane helix</keyword>
<protein>
    <submittedName>
        <fullName evidence="2">Uncharacterized protein</fullName>
    </submittedName>
</protein>
<dbReference type="EMBL" id="QMFB01000012">
    <property type="protein sequence ID" value="RAV19413.1"/>
    <property type="molecule type" value="Genomic_DNA"/>
</dbReference>
<feature type="transmembrane region" description="Helical" evidence="1">
    <location>
        <begin position="21"/>
        <end position="40"/>
    </location>
</feature>
<keyword evidence="3" id="KW-1185">Reference proteome</keyword>
<dbReference type="OrthoDB" id="2600338at2"/>
<name>A0A329ML24_9BACL</name>
<evidence type="ECO:0000313" key="2">
    <source>
        <dbReference type="EMBL" id="RAV19413.1"/>
    </source>
</evidence>
<keyword evidence="1" id="KW-0472">Membrane</keyword>
<accession>A0A329ML24</accession>
<evidence type="ECO:0000256" key="1">
    <source>
        <dbReference type="SAM" id="Phobius"/>
    </source>
</evidence>
<dbReference type="AlphaFoldDB" id="A0A329ML24"/>
<dbReference type="Proteomes" id="UP000250369">
    <property type="component" value="Unassembled WGS sequence"/>
</dbReference>
<comment type="caution">
    <text evidence="2">The sequence shown here is derived from an EMBL/GenBank/DDBJ whole genome shotgun (WGS) entry which is preliminary data.</text>
</comment>
<gene>
    <name evidence="2" type="ORF">DQG23_20680</name>
</gene>
<evidence type="ECO:0000313" key="3">
    <source>
        <dbReference type="Proteomes" id="UP000250369"/>
    </source>
</evidence>
<reference evidence="2 3" key="1">
    <citation type="journal article" date="2009" name="Int. J. Syst. Evol. Microbiol.">
        <title>Paenibacillus contaminans sp. nov., isolated from a contaminated laboratory plate.</title>
        <authorList>
            <person name="Chou J.H."/>
            <person name="Lee J.H."/>
            <person name="Lin M.C."/>
            <person name="Chang P.S."/>
            <person name="Arun A.B."/>
            <person name="Young C.C."/>
            <person name="Chen W.M."/>
        </authorList>
    </citation>
    <scope>NUCLEOTIDE SEQUENCE [LARGE SCALE GENOMIC DNA]</scope>
    <source>
        <strain evidence="2 3">CKOBP-6</strain>
    </source>
</reference>
<keyword evidence="1" id="KW-0812">Transmembrane</keyword>
<dbReference type="RefSeq" id="WP_113032773.1">
    <property type="nucleotide sequence ID" value="NZ_QMFB01000012.1"/>
</dbReference>
<proteinExistence type="predicted"/>
<organism evidence="2 3">
    <name type="scientific">Paenibacillus contaminans</name>
    <dbReference type="NCBI Taxonomy" id="450362"/>
    <lineage>
        <taxon>Bacteria</taxon>
        <taxon>Bacillati</taxon>
        <taxon>Bacillota</taxon>
        <taxon>Bacilli</taxon>
        <taxon>Bacillales</taxon>
        <taxon>Paenibacillaceae</taxon>
        <taxon>Paenibacillus</taxon>
    </lineage>
</organism>